<comment type="caution">
    <text evidence="3">The sequence shown here is derived from an EMBL/GenBank/DDBJ whole genome shotgun (WGS) entry which is preliminary data.</text>
</comment>
<feature type="signal peptide" evidence="2">
    <location>
        <begin position="1"/>
        <end position="22"/>
    </location>
</feature>
<organism evidence="3 4">
    <name type="scientific">Venturia nashicola</name>
    <dbReference type="NCBI Taxonomy" id="86259"/>
    <lineage>
        <taxon>Eukaryota</taxon>
        <taxon>Fungi</taxon>
        <taxon>Dikarya</taxon>
        <taxon>Ascomycota</taxon>
        <taxon>Pezizomycotina</taxon>
        <taxon>Dothideomycetes</taxon>
        <taxon>Pleosporomycetidae</taxon>
        <taxon>Venturiales</taxon>
        <taxon>Venturiaceae</taxon>
        <taxon>Venturia</taxon>
    </lineage>
</organism>
<reference evidence="3 4" key="1">
    <citation type="submission" date="2019-04" db="EMBL/GenBank/DDBJ databases">
        <title>High contiguity whole genome sequence and gene annotation resource for two Venturia nashicola isolates.</title>
        <authorList>
            <person name="Prokchorchik M."/>
            <person name="Won K."/>
            <person name="Lee Y."/>
            <person name="Choi E.D."/>
            <person name="Segonzac C."/>
            <person name="Sohn K.H."/>
        </authorList>
    </citation>
    <scope>NUCLEOTIDE SEQUENCE [LARGE SCALE GENOMIC DNA]</scope>
    <source>
        <strain evidence="3 4">PRI2</strain>
    </source>
</reference>
<dbReference type="STRING" id="86259.A0A4Z1PAX0"/>
<dbReference type="EMBL" id="SNSC02000012">
    <property type="protein sequence ID" value="TID19567.1"/>
    <property type="molecule type" value="Genomic_DNA"/>
</dbReference>
<keyword evidence="4" id="KW-1185">Reference proteome</keyword>
<evidence type="ECO:0000313" key="3">
    <source>
        <dbReference type="EMBL" id="TID19567.1"/>
    </source>
</evidence>
<dbReference type="Proteomes" id="UP000298493">
    <property type="component" value="Unassembled WGS sequence"/>
</dbReference>
<evidence type="ECO:0000256" key="2">
    <source>
        <dbReference type="SAM" id="SignalP"/>
    </source>
</evidence>
<name>A0A4Z1PAX0_9PEZI</name>
<evidence type="ECO:0000313" key="4">
    <source>
        <dbReference type="Proteomes" id="UP000298493"/>
    </source>
</evidence>
<proteinExistence type="predicted"/>
<accession>A0A4Z1PAX0</accession>
<dbReference type="AlphaFoldDB" id="A0A4Z1PAX0"/>
<protein>
    <submittedName>
        <fullName evidence="3">Pali-domain-containing protein</fullName>
    </submittedName>
</protein>
<feature type="transmembrane region" description="Helical" evidence="1">
    <location>
        <begin position="152"/>
        <end position="185"/>
    </location>
</feature>
<feature type="chain" id="PRO_5021246803" evidence="2">
    <location>
        <begin position="23"/>
        <end position="243"/>
    </location>
</feature>
<keyword evidence="1" id="KW-0472">Membrane</keyword>
<keyword evidence="1" id="KW-1133">Transmembrane helix</keyword>
<keyword evidence="1" id="KW-0812">Transmembrane</keyword>
<sequence>MHLFFTTILSLILFLLAGKSSAADDPCAEGSFNNNGEKVQPAGECHKNSQGVYHCGSSGAWVVQNGEYLTLGAGGVDSTVAVHCTWQFQHLFHCRAGAKGTWQQPSCLGKTAKVFSHMSIALPHTFNTVGRKTANGLTGSFILHPIASSPTFIAALIAVGGFFGSVIGLILGILAWIMTVVVMVIDFATFGGIKNHIDEDRSGSSAKYSVGMWTTLASWNHHCFLHLLHGQKEEVERTDCYPQ</sequence>
<keyword evidence="2" id="KW-0732">Signal</keyword>
<gene>
    <name evidence="3" type="ORF">E6O75_ATG06905</name>
</gene>
<evidence type="ECO:0000256" key="1">
    <source>
        <dbReference type="SAM" id="Phobius"/>
    </source>
</evidence>